<accession>A0A644YBI7</accession>
<feature type="compositionally biased region" description="Basic and acidic residues" evidence="1">
    <location>
        <begin position="330"/>
        <end position="371"/>
    </location>
</feature>
<evidence type="ECO:0000313" key="2">
    <source>
        <dbReference type="EMBL" id="MPM25860.1"/>
    </source>
</evidence>
<feature type="compositionally biased region" description="Basic and acidic residues" evidence="1">
    <location>
        <begin position="132"/>
        <end position="150"/>
    </location>
</feature>
<feature type="compositionally biased region" description="Basic and acidic residues" evidence="1">
    <location>
        <begin position="191"/>
        <end position="209"/>
    </location>
</feature>
<name>A0A644YBI7_9ZZZZ</name>
<feature type="region of interest" description="Disordered" evidence="1">
    <location>
        <begin position="13"/>
        <end position="63"/>
    </location>
</feature>
<sequence length="459" mass="50931">MLLELGFDLFDGVQTDADDDQQRGAAEREVLVGLEQDERHRRDQRDQRQVDRPGRGQPAEDVRQVLLRRGPGPDARDEPAVLLHVVGDLLGVEGDRHVEVGEEDDQDRVRDDVDRVRHRAEVLAHPLRRRAGRPERGEQHRQVEHRRGEDDRDDAGLVDLDRDVRRGAAAQLAADHLLGVLHPDPPLALLDEDHGGHHGQADQDHQAHHDQALLARAGLAHRGQAVRELGGDRGEDQHGHAVADALLGDQLTEPHHQAGAGGHRQDHHDDREQTGVVHQTAAAGDQLVVDRQGDERGRLHDRQQDRQVAGVLGDLLLALATLLAQRLQPRDHHGEQLQDDRGGDVGHHTEGEDRQLQQRPAGEHVQHRGEAGRPAGRHRPTGVDLLDVDVGDRDRRSEPEDDDDPQREEDLVPKIGCPEGIGECGEHRAPLLYDDDTPGVDRSLPGPPAWTSHPHRRAP</sequence>
<dbReference type="EMBL" id="VSSQ01004595">
    <property type="protein sequence ID" value="MPM25860.1"/>
    <property type="molecule type" value="Genomic_DNA"/>
</dbReference>
<dbReference type="AntiFam" id="ANF00155">
    <property type="entry name" value="Shadow ORF (opposite secY)"/>
</dbReference>
<feature type="region of interest" description="Disordered" evidence="1">
    <location>
        <begin position="330"/>
        <end position="459"/>
    </location>
</feature>
<feature type="region of interest" description="Disordered" evidence="1">
    <location>
        <begin position="188"/>
        <end position="209"/>
    </location>
</feature>
<proteinExistence type="predicted"/>
<feature type="region of interest" description="Disordered" evidence="1">
    <location>
        <begin position="253"/>
        <end position="288"/>
    </location>
</feature>
<reference evidence="2" key="1">
    <citation type="submission" date="2019-08" db="EMBL/GenBank/DDBJ databases">
        <authorList>
            <person name="Kucharzyk K."/>
            <person name="Murdoch R.W."/>
            <person name="Higgins S."/>
            <person name="Loffler F."/>
        </authorList>
    </citation>
    <scope>NUCLEOTIDE SEQUENCE</scope>
</reference>
<comment type="caution">
    <text evidence="2">The sequence shown here is derived from an EMBL/GenBank/DDBJ whole genome shotgun (WGS) entry which is preliminary data.</text>
</comment>
<dbReference type="AlphaFoldDB" id="A0A644YBI7"/>
<organism evidence="2">
    <name type="scientific">bioreactor metagenome</name>
    <dbReference type="NCBI Taxonomy" id="1076179"/>
    <lineage>
        <taxon>unclassified sequences</taxon>
        <taxon>metagenomes</taxon>
        <taxon>ecological metagenomes</taxon>
    </lineage>
</organism>
<gene>
    <name evidence="2" type="ORF">SDC9_72360</name>
</gene>
<feature type="compositionally biased region" description="Basic and acidic residues" evidence="1">
    <location>
        <begin position="20"/>
        <end position="63"/>
    </location>
</feature>
<feature type="compositionally biased region" description="Basic and acidic residues" evidence="1">
    <location>
        <begin position="263"/>
        <end position="273"/>
    </location>
</feature>
<feature type="region of interest" description="Disordered" evidence="1">
    <location>
        <begin position="128"/>
        <end position="154"/>
    </location>
</feature>
<protein>
    <submittedName>
        <fullName evidence="2">Uncharacterized protein</fullName>
    </submittedName>
</protein>
<evidence type="ECO:0000256" key="1">
    <source>
        <dbReference type="SAM" id="MobiDB-lite"/>
    </source>
</evidence>